<dbReference type="GO" id="GO:0003690">
    <property type="term" value="F:double-stranded DNA binding"/>
    <property type="evidence" value="ECO:0007669"/>
    <property type="project" value="InterPro"/>
</dbReference>
<dbReference type="GO" id="GO:0006508">
    <property type="term" value="P:proteolysis"/>
    <property type="evidence" value="ECO:0007669"/>
    <property type="project" value="InterPro"/>
</dbReference>
<dbReference type="AlphaFoldDB" id="C5LZG8"/>
<dbReference type="Gene3D" id="4.10.60.10">
    <property type="entry name" value="Zinc finger, CCHC-type"/>
    <property type="match status" value="1"/>
</dbReference>
<dbReference type="PROSITE" id="PS50158">
    <property type="entry name" value="ZF_CCHC"/>
    <property type="match status" value="2"/>
</dbReference>
<proteinExistence type="predicted"/>
<gene>
    <name evidence="5" type="ORF">Pmar_PMAR025589</name>
</gene>
<evidence type="ECO:0000256" key="1">
    <source>
        <dbReference type="PROSITE-ProRule" id="PRU00047"/>
    </source>
</evidence>
<dbReference type="Pfam" id="PF00098">
    <property type="entry name" value="zf-CCHC"/>
    <property type="match status" value="1"/>
</dbReference>
<evidence type="ECO:0000313" key="5">
    <source>
        <dbReference type="EMBL" id="EEQ97962.1"/>
    </source>
</evidence>
<dbReference type="Proteomes" id="UP000007800">
    <property type="component" value="Unassembled WGS sequence"/>
</dbReference>
<evidence type="ECO:0000313" key="6">
    <source>
        <dbReference type="Proteomes" id="UP000007800"/>
    </source>
</evidence>
<feature type="domain" description="CCHC-type" evidence="3">
    <location>
        <begin position="154"/>
        <end position="170"/>
    </location>
</feature>
<dbReference type="PROSITE" id="PS00141">
    <property type="entry name" value="ASP_PROTEASE"/>
    <property type="match status" value="1"/>
</dbReference>
<dbReference type="InterPro" id="IPR001995">
    <property type="entry name" value="Peptidase_A2_cat"/>
</dbReference>
<accession>C5LZG8</accession>
<keyword evidence="1" id="KW-0863">Zinc-finger</keyword>
<dbReference type="InterPro" id="IPR001878">
    <property type="entry name" value="Znf_CCHC"/>
</dbReference>
<protein>
    <submittedName>
        <fullName evidence="5">Uncharacterized protein</fullName>
    </submittedName>
</protein>
<dbReference type="Gene3D" id="3.30.70.270">
    <property type="match status" value="1"/>
</dbReference>
<dbReference type="Gene3D" id="3.10.10.10">
    <property type="entry name" value="HIV Type 1 Reverse Transcriptase, subunit A, domain 1"/>
    <property type="match status" value="1"/>
</dbReference>
<dbReference type="PANTHER" id="PTHR22639:SF3">
    <property type="entry name" value="ZINC FINGER CCHC DOMAIN-CONTAINING PROTEIN 3"/>
    <property type="match status" value="1"/>
</dbReference>
<feature type="compositionally biased region" description="Polar residues" evidence="2">
    <location>
        <begin position="174"/>
        <end position="189"/>
    </location>
</feature>
<dbReference type="EMBL" id="GG686856">
    <property type="protein sequence ID" value="EEQ97962.1"/>
    <property type="molecule type" value="Genomic_DNA"/>
</dbReference>
<dbReference type="GO" id="GO:0008270">
    <property type="term" value="F:zinc ion binding"/>
    <property type="evidence" value="ECO:0007669"/>
    <property type="project" value="UniProtKB-KW"/>
</dbReference>
<feature type="region of interest" description="Disordered" evidence="2">
    <location>
        <begin position="165"/>
        <end position="201"/>
    </location>
</feature>
<dbReference type="RefSeq" id="XP_002765245.1">
    <property type="nucleotide sequence ID" value="XM_002765199.1"/>
</dbReference>
<dbReference type="GeneID" id="9037776"/>
<dbReference type="PANTHER" id="PTHR22639">
    <property type="entry name" value="GAG-RELATED PROTEIN"/>
    <property type="match status" value="1"/>
</dbReference>
<evidence type="ECO:0000259" key="3">
    <source>
        <dbReference type="PROSITE" id="PS50158"/>
    </source>
</evidence>
<dbReference type="InterPro" id="IPR042509">
    <property type="entry name" value="ZCCHC3"/>
</dbReference>
<reference evidence="5 6" key="1">
    <citation type="submission" date="2008-07" db="EMBL/GenBank/DDBJ databases">
        <authorList>
            <person name="El-Sayed N."/>
            <person name="Caler E."/>
            <person name="Inman J."/>
            <person name="Amedeo P."/>
            <person name="Hass B."/>
            <person name="Wortman J."/>
        </authorList>
    </citation>
    <scope>NUCLEOTIDE SEQUENCE [LARGE SCALE GENOMIC DNA]</scope>
    <source>
        <strain evidence="6">ATCC 50983 / TXsc</strain>
    </source>
</reference>
<dbReference type="InterPro" id="IPR036875">
    <property type="entry name" value="Znf_CCHC_sf"/>
</dbReference>
<evidence type="ECO:0000259" key="4">
    <source>
        <dbReference type="PROSITE" id="PS50175"/>
    </source>
</evidence>
<dbReference type="InterPro" id="IPR043128">
    <property type="entry name" value="Rev_trsase/Diguanyl_cyclase"/>
</dbReference>
<evidence type="ECO:0000256" key="2">
    <source>
        <dbReference type="SAM" id="MobiDB-lite"/>
    </source>
</evidence>
<dbReference type="PROSITE" id="PS50175">
    <property type="entry name" value="ASP_PROT_RETROV"/>
    <property type="match status" value="1"/>
</dbReference>
<feature type="domain" description="CCHC-type" evidence="3">
    <location>
        <begin position="136"/>
        <end position="152"/>
    </location>
</feature>
<feature type="domain" description="Peptidase A2" evidence="4">
    <location>
        <begin position="248"/>
        <end position="334"/>
    </location>
</feature>
<dbReference type="InParanoid" id="C5LZG8"/>
<dbReference type="SUPFAM" id="SSF56672">
    <property type="entry name" value="DNA/RNA polymerases"/>
    <property type="match status" value="1"/>
</dbReference>
<keyword evidence="6" id="KW-1185">Reference proteome</keyword>
<dbReference type="GO" id="GO:0004190">
    <property type="term" value="F:aspartic-type endopeptidase activity"/>
    <property type="evidence" value="ECO:0007669"/>
    <property type="project" value="InterPro"/>
</dbReference>
<keyword evidence="1" id="KW-0862">Zinc</keyword>
<dbReference type="InterPro" id="IPR043502">
    <property type="entry name" value="DNA/RNA_pol_sf"/>
</dbReference>
<dbReference type="SMART" id="SM00343">
    <property type="entry name" value="ZnF_C2HC"/>
    <property type="match status" value="3"/>
</dbReference>
<dbReference type="GO" id="GO:0002218">
    <property type="term" value="P:activation of innate immune response"/>
    <property type="evidence" value="ECO:0007669"/>
    <property type="project" value="InterPro"/>
</dbReference>
<keyword evidence="1" id="KW-0479">Metal-binding</keyword>
<dbReference type="OrthoDB" id="8952792at2759"/>
<dbReference type="InterPro" id="IPR001969">
    <property type="entry name" value="Aspartic_peptidase_AS"/>
</dbReference>
<organism evidence="6">
    <name type="scientific">Perkinsus marinus (strain ATCC 50983 / TXsc)</name>
    <dbReference type="NCBI Taxonomy" id="423536"/>
    <lineage>
        <taxon>Eukaryota</taxon>
        <taxon>Sar</taxon>
        <taxon>Alveolata</taxon>
        <taxon>Perkinsozoa</taxon>
        <taxon>Perkinsea</taxon>
        <taxon>Perkinsida</taxon>
        <taxon>Perkinsidae</taxon>
        <taxon>Perkinsus</taxon>
    </lineage>
</organism>
<dbReference type="SUPFAM" id="SSF57756">
    <property type="entry name" value="Retrovirus zinc finger-like domains"/>
    <property type="match status" value="1"/>
</dbReference>
<name>C5LZG8_PERM5</name>
<sequence>MTMKTDETAVGFLGRVKERGLAVNQDHTVTAAEYRQRLIFGLPRWLKRRLEGFYGPRLHSTSADDLADTADYFRVTELQEKETQYDRAPDRARGLKGVYEPSQTSQRGEAQKIRACHRCGSLVHLKADCQVPADVKCSNCGRTGHAMAACRDVRCRRCNKKGHLAKNCQKGDSRSQNGAKAVQSNQATQEGKKETSQGPTASQGLVEVHIAAAVAQETPGTMKIHSIGERDSPPLLKCDLGDTGICVQEVLLDSGAACSLIPRQIVEDLKKLGGVKVLATPRAIKLIYADGSTALSKEEAIVPVRLREHSDKLAYIPFVIVDCPLPRVIFGRRALCILDVNLKFHETDPCSEQSELRRTFLSEDEDRHPSSRRSNLTAESVVPAIHVEVCRVNGELLVSTPEEEYSDAKESDLLTSHPLPGGWVEKLLEKAMPKGVRQTSLRGRDAKGKMMKKATLCLDAIAAQGWVEIGNGFKGRLAKGDQIMGTDTESQKYQYQVRWTVTPATNENATYPWSSTKMIQSLTPTQKEEWDNQLDGYIKKGWWKPQLRPPDQDQMRMAATVFPVIQSEAKTTKIRPCVDLRRINGVSPPLKYREKTSVGPSSVPEAIQQLRAMVDDRNLSQEIRQYDLAKAFYSIRVLPVDEDGHPLEIWLKAGMKWFSSSCLVFGLSCGPLGLNFSQLTLLKCAEKISSALGDDAARWICVMDDYIAVGNRQDVVDSEIVMELLWNLCGFSCPPDKRSCYWKFAQATGLAMKRPAPATEMQTPITKREVYKAAGSFLRLTHGYEEALAIGHADAMRKLAGAWKDWDIPPEDKATVHRVREHFKLAKLHWDRCSPSDQRLISYQHVEKLRVEVDASQEGHGFCAIGGPEDAEIQDNSDNIIYAEARFFSTKSRPLDTSASRSERSAHNN</sequence>
<dbReference type="GO" id="GO:0003723">
    <property type="term" value="F:RNA binding"/>
    <property type="evidence" value="ECO:0007669"/>
    <property type="project" value="InterPro"/>
</dbReference>